<proteinExistence type="predicted"/>
<dbReference type="PANTHER" id="PTHR43433:SF5">
    <property type="entry name" value="AB HYDROLASE-1 DOMAIN-CONTAINING PROTEIN"/>
    <property type="match status" value="1"/>
</dbReference>
<protein>
    <submittedName>
        <fullName evidence="2">Aminoacrylate hydrolase-like protein</fullName>
    </submittedName>
</protein>
<gene>
    <name evidence="2" type="ORF">QBC46DRAFT_392645</name>
</gene>
<dbReference type="GO" id="GO:0016787">
    <property type="term" value="F:hydrolase activity"/>
    <property type="evidence" value="ECO:0007669"/>
    <property type="project" value="UniProtKB-KW"/>
</dbReference>
<dbReference type="Gene3D" id="3.40.50.1820">
    <property type="entry name" value="alpha/beta hydrolase"/>
    <property type="match status" value="1"/>
</dbReference>
<dbReference type="Proteomes" id="UP001303473">
    <property type="component" value="Unassembled WGS sequence"/>
</dbReference>
<comment type="caution">
    <text evidence="2">The sequence shown here is derived from an EMBL/GenBank/DDBJ whole genome shotgun (WGS) entry which is preliminary data.</text>
</comment>
<evidence type="ECO:0000313" key="2">
    <source>
        <dbReference type="EMBL" id="KAK3937432.1"/>
    </source>
</evidence>
<keyword evidence="3" id="KW-1185">Reference proteome</keyword>
<dbReference type="EMBL" id="MU853854">
    <property type="protein sequence ID" value="KAK3937432.1"/>
    <property type="molecule type" value="Genomic_DNA"/>
</dbReference>
<evidence type="ECO:0000313" key="3">
    <source>
        <dbReference type="Proteomes" id="UP001303473"/>
    </source>
</evidence>
<dbReference type="InterPro" id="IPR029058">
    <property type="entry name" value="AB_hydrolase_fold"/>
</dbReference>
<name>A0AAN6N1G5_9PEZI</name>
<dbReference type="AlphaFoldDB" id="A0AAN6N1G5"/>
<keyword evidence="2" id="KW-0378">Hydrolase</keyword>
<accession>A0AAN6N1G5</accession>
<feature type="domain" description="AB hydrolase-1" evidence="1">
    <location>
        <begin position="40"/>
        <end position="276"/>
    </location>
</feature>
<dbReference type="Pfam" id="PF00561">
    <property type="entry name" value="Abhydrolase_1"/>
    <property type="match status" value="1"/>
</dbReference>
<reference evidence="3" key="1">
    <citation type="journal article" date="2023" name="Mol. Phylogenet. Evol.">
        <title>Genome-scale phylogeny and comparative genomics of the fungal order Sordariales.</title>
        <authorList>
            <person name="Hensen N."/>
            <person name="Bonometti L."/>
            <person name="Westerberg I."/>
            <person name="Brannstrom I.O."/>
            <person name="Guillou S."/>
            <person name="Cros-Aarteil S."/>
            <person name="Calhoun S."/>
            <person name="Haridas S."/>
            <person name="Kuo A."/>
            <person name="Mondo S."/>
            <person name="Pangilinan J."/>
            <person name="Riley R."/>
            <person name="LaButti K."/>
            <person name="Andreopoulos B."/>
            <person name="Lipzen A."/>
            <person name="Chen C."/>
            <person name="Yan M."/>
            <person name="Daum C."/>
            <person name="Ng V."/>
            <person name="Clum A."/>
            <person name="Steindorff A."/>
            <person name="Ohm R.A."/>
            <person name="Martin F."/>
            <person name="Silar P."/>
            <person name="Natvig D.O."/>
            <person name="Lalanne C."/>
            <person name="Gautier V."/>
            <person name="Ament-Velasquez S.L."/>
            <person name="Kruys A."/>
            <person name="Hutchinson M.I."/>
            <person name="Powell A.J."/>
            <person name="Barry K."/>
            <person name="Miller A.N."/>
            <person name="Grigoriev I.V."/>
            <person name="Debuchy R."/>
            <person name="Gladieux P."/>
            <person name="Hiltunen Thoren M."/>
            <person name="Johannesson H."/>
        </authorList>
    </citation>
    <scope>NUCLEOTIDE SEQUENCE [LARGE SCALE GENOMIC DNA]</scope>
    <source>
        <strain evidence="3">CBS 340.73</strain>
    </source>
</reference>
<organism evidence="2 3">
    <name type="scientific">Diplogelasinospora grovesii</name>
    <dbReference type="NCBI Taxonomy" id="303347"/>
    <lineage>
        <taxon>Eukaryota</taxon>
        <taxon>Fungi</taxon>
        <taxon>Dikarya</taxon>
        <taxon>Ascomycota</taxon>
        <taxon>Pezizomycotina</taxon>
        <taxon>Sordariomycetes</taxon>
        <taxon>Sordariomycetidae</taxon>
        <taxon>Sordariales</taxon>
        <taxon>Diplogelasinosporaceae</taxon>
        <taxon>Diplogelasinospora</taxon>
    </lineage>
</organism>
<dbReference type="InterPro" id="IPR050471">
    <property type="entry name" value="AB_hydrolase"/>
</dbReference>
<dbReference type="InterPro" id="IPR000073">
    <property type="entry name" value="AB_hydrolase_1"/>
</dbReference>
<dbReference type="SUPFAM" id="SSF53474">
    <property type="entry name" value="alpha/beta-Hydrolases"/>
    <property type="match status" value="1"/>
</dbReference>
<evidence type="ECO:0000259" key="1">
    <source>
        <dbReference type="Pfam" id="PF00561"/>
    </source>
</evidence>
<dbReference type="PANTHER" id="PTHR43433">
    <property type="entry name" value="HYDROLASE, ALPHA/BETA FOLD FAMILY PROTEIN"/>
    <property type="match status" value="1"/>
</dbReference>
<sequence>MATYETAENQYTAVGGVRYAYRRLGPTSGVPLVMLMHYRGTMDHWDPALINPLAASRPVILLDNSGVGSSGGDVPKSFAGWAQNVIDVASALGVRQMDVFGFSMGGCCAQMVALNAPLGLVRRLILAGTTPSSGPGVKRFHSTAEMAPFVKLSTAQTEAEQRAAFLATFFPVASRRSQAAGEESWRRIMAARPSSTRTPQLDGKSAKRQGAAFANFMDPGQARDGSFERLKELQIPVLIANGAEDMLLPTENSFLMYKLLPNAHLHLYPDSGHGFLYQYADHFTALINMFLDEPAVSSRL</sequence>